<organism evidence="2 3">
    <name type="scientific">Terribacillus halophilus</name>
    <dbReference type="NCBI Taxonomy" id="361279"/>
    <lineage>
        <taxon>Bacteria</taxon>
        <taxon>Bacillati</taxon>
        <taxon>Bacillota</taxon>
        <taxon>Bacilli</taxon>
        <taxon>Bacillales</taxon>
        <taxon>Bacillaceae</taxon>
        <taxon>Terribacillus</taxon>
    </lineage>
</organism>
<gene>
    <name evidence="2" type="ORF">SAMN05421663_102566</name>
</gene>
<evidence type="ECO:0000313" key="2">
    <source>
        <dbReference type="EMBL" id="SDC49270.1"/>
    </source>
</evidence>
<dbReference type="AlphaFoldDB" id="A0A1G6M1C3"/>
<keyword evidence="1" id="KW-0472">Membrane</keyword>
<keyword evidence="1" id="KW-1133">Transmembrane helix</keyword>
<dbReference type="STRING" id="361279.SAMN05421663_102566"/>
<dbReference type="RefSeq" id="WP_170829593.1">
    <property type="nucleotide sequence ID" value="NZ_FMZB01000002.1"/>
</dbReference>
<feature type="transmembrane region" description="Helical" evidence="1">
    <location>
        <begin position="33"/>
        <end position="50"/>
    </location>
</feature>
<sequence length="53" mass="6068">MFIFFLMVLTLFITAYTSLFAYSLYKEKNKPGMTAVILLILAVIISPFLLSMK</sequence>
<proteinExistence type="predicted"/>
<protein>
    <submittedName>
        <fullName evidence="2">Uncharacterized protein</fullName>
    </submittedName>
</protein>
<reference evidence="3" key="1">
    <citation type="submission" date="2016-10" db="EMBL/GenBank/DDBJ databases">
        <authorList>
            <person name="Varghese N."/>
            <person name="Submissions S."/>
        </authorList>
    </citation>
    <scope>NUCLEOTIDE SEQUENCE [LARGE SCALE GENOMIC DNA]</scope>
    <source>
        <strain evidence="3">DSM 21620</strain>
    </source>
</reference>
<name>A0A1G6M1C3_9BACI</name>
<keyword evidence="1" id="KW-0812">Transmembrane</keyword>
<accession>A0A1G6M1C3</accession>
<keyword evidence="3" id="KW-1185">Reference proteome</keyword>
<dbReference type="Proteomes" id="UP000198666">
    <property type="component" value="Unassembled WGS sequence"/>
</dbReference>
<evidence type="ECO:0000313" key="3">
    <source>
        <dbReference type="Proteomes" id="UP000198666"/>
    </source>
</evidence>
<evidence type="ECO:0000256" key="1">
    <source>
        <dbReference type="SAM" id="Phobius"/>
    </source>
</evidence>
<dbReference type="EMBL" id="FMZB01000002">
    <property type="protein sequence ID" value="SDC49270.1"/>
    <property type="molecule type" value="Genomic_DNA"/>
</dbReference>